<gene>
    <name evidence="1" type="ORF">HDC00290</name>
</gene>
<accession>Q6IHZ0</accession>
<name>Q6IHZ0_DROME</name>
<protein>
    <submittedName>
        <fullName evidence="1">HDC00290</fullName>
    </submittedName>
</protein>
<evidence type="ECO:0000313" key="1">
    <source>
        <dbReference type="EMBL" id="DAA03475.1"/>
    </source>
</evidence>
<reference evidence="1" key="1">
    <citation type="journal article" date="2003" name="Genome Biol.">
        <title>An integrated gene annotation and transcriptional profiling approach towards the full gene content of the Drosophila genome.</title>
        <authorList>
            <person name="Hild M."/>
            <person name="Beckmann B."/>
            <person name="Haas S.A."/>
            <person name="Koch B."/>
            <person name="Solovyev V."/>
            <person name="Busold C."/>
            <person name="Fellenberg K."/>
            <person name="Boutros M."/>
            <person name="Vingron M."/>
            <person name="Sauer F."/>
            <person name="Hoheisel J.D."/>
            <person name="Paro R."/>
        </authorList>
    </citation>
    <scope>NUCLEOTIDE SEQUENCE</scope>
</reference>
<sequence>MRTRMRMDGWMDDAPRRGCKSSVNCSVISSGYDCATKCEGLSATGAVTYQLCVLASLCALYLVSWHHAAQLSSAQRNLLRLQFLKKLKLHFPFNYERPRRLLMAI</sequence>
<organism evidence="1">
    <name type="scientific">Drosophila melanogaster</name>
    <name type="common">Fruit fly</name>
    <dbReference type="NCBI Taxonomy" id="7227"/>
    <lineage>
        <taxon>Eukaryota</taxon>
        <taxon>Metazoa</taxon>
        <taxon>Ecdysozoa</taxon>
        <taxon>Arthropoda</taxon>
        <taxon>Hexapoda</taxon>
        <taxon>Insecta</taxon>
        <taxon>Pterygota</taxon>
        <taxon>Neoptera</taxon>
        <taxon>Endopterygota</taxon>
        <taxon>Diptera</taxon>
        <taxon>Brachycera</taxon>
        <taxon>Muscomorpha</taxon>
        <taxon>Ephydroidea</taxon>
        <taxon>Drosophilidae</taxon>
        <taxon>Drosophila</taxon>
        <taxon>Sophophora</taxon>
    </lineage>
</organism>
<dbReference type="AlphaFoldDB" id="Q6IHZ0"/>
<proteinExistence type="predicted"/>
<dbReference type="EMBL" id="BK003276">
    <property type="protein sequence ID" value="DAA03475.1"/>
    <property type="molecule type" value="Genomic_DNA"/>
</dbReference>